<protein>
    <submittedName>
        <fullName evidence="2">Uncharacterized protein</fullName>
    </submittedName>
</protein>
<sequence length="333" mass="32985">MAVDGTSSSCGNAGAGNDSGTFAVRLLRNRLYSSVKQTPVHVGGGADARANAATLIVDDATERVATDDALLATFVAPPAVEEIAGGALNGSLKLLAPWSGGPIGTLINLTSPVKPGKPRADRTLARARAPGAVIAAQFSARVDGWDAVVTAFTEGSTVDGAGSVTSGSNTSSKAGSRHIAADHSHAITGGRSGEQVVHGGADSGAGDACAPSGSSNSSSGAANHSSSGAEVCLSIYLPKLGRAAEATIGSLIGAHMFAPGESTNGFGAPVLQRVIGLNGLRVLLTVGNKPHLLTGALLEDTVAQLREGGAAAPEGNALREIVAALRALLGECM</sequence>
<keyword evidence="3" id="KW-1185">Reference proteome</keyword>
<dbReference type="EMBL" id="JAFCMP010000197">
    <property type="protein sequence ID" value="KAG5183623.1"/>
    <property type="molecule type" value="Genomic_DNA"/>
</dbReference>
<accession>A0A836CFS9</accession>
<dbReference type="AlphaFoldDB" id="A0A836CFS9"/>
<name>A0A836CFS9_9STRA</name>
<comment type="caution">
    <text evidence="2">The sequence shown here is derived from an EMBL/GenBank/DDBJ whole genome shotgun (WGS) entry which is preliminary data.</text>
</comment>
<evidence type="ECO:0000313" key="2">
    <source>
        <dbReference type="EMBL" id="KAG5183623.1"/>
    </source>
</evidence>
<feature type="compositionally biased region" description="Low complexity" evidence="1">
    <location>
        <begin position="204"/>
        <end position="223"/>
    </location>
</feature>
<gene>
    <name evidence="2" type="ORF">JKP88DRAFT_290305</name>
</gene>
<dbReference type="Proteomes" id="UP000664859">
    <property type="component" value="Unassembled WGS sequence"/>
</dbReference>
<evidence type="ECO:0000256" key="1">
    <source>
        <dbReference type="SAM" id="MobiDB-lite"/>
    </source>
</evidence>
<evidence type="ECO:0000313" key="3">
    <source>
        <dbReference type="Proteomes" id="UP000664859"/>
    </source>
</evidence>
<proteinExistence type="predicted"/>
<feature type="region of interest" description="Disordered" evidence="1">
    <location>
        <begin position="189"/>
        <end position="223"/>
    </location>
</feature>
<organism evidence="2 3">
    <name type="scientific">Tribonema minus</name>
    <dbReference type="NCBI Taxonomy" id="303371"/>
    <lineage>
        <taxon>Eukaryota</taxon>
        <taxon>Sar</taxon>
        <taxon>Stramenopiles</taxon>
        <taxon>Ochrophyta</taxon>
        <taxon>PX clade</taxon>
        <taxon>Xanthophyceae</taxon>
        <taxon>Tribonematales</taxon>
        <taxon>Tribonemataceae</taxon>
        <taxon>Tribonema</taxon>
    </lineage>
</organism>
<reference evidence="2" key="1">
    <citation type="submission" date="2021-02" db="EMBL/GenBank/DDBJ databases">
        <title>First Annotated Genome of the Yellow-green Alga Tribonema minus.</title>
        <authorList>
            <person name="Mahan K.M."/>
        </authorList>
    </citation>
    <scope>NUCLEOTIDE SEQUENCE</scope>
    <source>
        <strain evidence="2">UTEX B ZZ1240</strain>
    </source>
</reference>